<comment type="caution">
    <text evidence="4">The sequence shown here is derived from an EMBL/GenBank/DDBJ whole genome shotgun (WGS) entry which is preliminary data.</text>
</comment>
<evidence type="ECO:0000256" key="1">
    <source>
        <dbReference type="ARBA" id="ARBA00022737"/>
    </source>
</evidence>
<keyword evidence="1" id="KW-0677">Repeat</keyword>
<dbReference type="EMBL" id="JASCZI010212003">
    <property type="protein sequence ID" value="MED6197919.1"/>
    <property type="molecule type" value="Genomic_DNA"/>
</dbReference>
<organism evidence="4 5">
    <name type="scientific">Stylosanthes scabra</name>
    <dbReference type="NCBI Taxonomy" id="79078"/>
    <lineage>
        <taxon>Eukaryota</taxon>
        <taxon>Viridiplantae</taxon>
        <taxon>Streptophyta</taxon>
        <taxon>Embryophyta</taxon>
        <taxon>Tracheophyta</taxon>
        <taxon>Spermatophyta</taxon>
        <taxon>Magnoliopsida</taxon>
        <taxon>eudicotyledons</taxon>
        <taxon>Gunneridae</taxon>
        <taxon>Pentapetalae</taxon>
        <taxon>rosids</taxon>
        <taxon>fabids</taxon>
        <taxon>Fabales</taxon>
        <taxon>Fabaceae</taxon>
        <taxon>Papilionoideae</taxon>
        <taxon>50 kb inversion clade</taxon>
        <taxon>dalbergioids sensu lato</taxon>
        <taxon>Dalbergieae</taxon>
        <taxon>Pterocarpus clade</taxon>
        <taxon>Stylosanthes</taxon>
    </lineage>
</organism>
<dbReference type="Proteomes" id="UP001341840">
    <property type="component" value="Unassembled WGS sequence"/>
</dbReference>
<keyword evidence="2" id="KW-0611">Plant defense</keyword>
<evidence type="ECO:0000313" key="4">
    <source>
        <dbReference type="EMBL" id="MED6197919.1"/>
    </source>
</evidence>
<dbReference type="Pfam" id="PF23559">
    <property type="entry name" value="WHD_DRP"/>
    <property type="match status" value="1"/>
</dbReference>
<dbReference type="InterPro" id="IPR058922">
    <property type="entry name" value="WHD_DRP"/>
</dbReference>
<proteinExistence type="predicted"/>
<feature type="domain" description="Disease resistance protein winged helix" evidence="3">
    <location>
        <begin position="212"/>
        <end position="276"/>
    </location>
</feature>
<evidence type="ECO:0000313" key="5">
    <source>
        <dbReference type="Proteomes" id="UP001341840"/>
    </source>
</evidence>
<accession>A0ABU6XLJ6</accession>
<dbReference type="PANTHER" id="PTHR36766:SF40">
    <property type="entry name" value="DISEASE RESISTANCE PROTEIN RGA3"/>
    <property type="match status" value="1"/>
</dbReference>
<name>A0ABU6XLJ6_9FABA</name>
<reference evidence="4 5" key="1">
    <citation type="journal article" date="2023" name="Plants (Basel)">
        <title>Bridging the Gap: Combining Genomics and Transcriptomics Approaches to Understand Stylosanthes scabra, an Orphan Legume from the Brazilian Caatinga.</title>
        <authorList>
            <person name="Ferreira-Neto J.R.C."/>
            <person name="da Silva M.D."/>
            <person name="Binneck E."/>
            <person name="de Melo N.F."/>
            <person name="da Silva R.H."/>
            <person name="de Melo A.L.T.M."/>
            <person name="Pandolfi V."/>
            <person name="Bustamante F.O."/>
            <person name="Brasileiro-Vidal A.C."/>
            <person name="Benko-Iseppon A.M."/>
        </authorList>
    </citation>
    <scope>NUCLEOTIDE SEQUENCE [LARGE SCALE GENOMIC DNA]</scope>
    <source>
        <tissue evidence="4">Leaves</tissue>
    </source>
</reference>
<sequence length="371" mass="42557">MWICVSDEFDIKKFSLKSIALREWLRQIKRVFSDAEIMLDELECERLRKQVLKSHGTTKDKVGRFFSSSNPLVFPHKMAQKIREIKKRLDRVAAEGDKFGLERIDVDRRVVHRREITYSHVVESDVIGREQDKEKIIKLLLQKNPSDDDDNKKHISDPNHWNWNEDRVRWLELRDLIETMGSNESKILVTTRSSTIASMMGSVPYLVISIWKDCNFKSSILSSLWGAVGLIPSSSKENRTLEDVANQFLLELMSRSFLQDFSDFGTGIHDLVHDLANLASHIHGTSLIPKSATLRTLLFPVNGIGVDDALLNSWCLQTFILGACTELEELPKGIEKLISLRYLEITTKQNALPEKEIANIDSLQRLYLVLP</sequence>
<keyword evidence="5" id="KW-1185">Reference proteome</keyword>
<dbReference type="SUPFAM" id="SSF52058">
    <property type="entry name" value="L domain-like"/>
    <property type="match status" value="1"/>
</dbReference>
<gene>
    <name evidence="4" type="ORF">PIB30_061333</name>
</gene>
<evidence type="ECO:0000259" key="3">
    <source>
        <dbReference type="Pfam" id="PF23559"/>
    </source>
</evidence>
<protein>
    <recommendedName>
        <fullName evidence="3">Disease resistance protein winged helix domain-containing protein</fullName>
    </recommendedName>
</protein>
<evidence type="ECO:0000256" key="2">
    <source>
        <dbReference type="ARBA" id="ARBA00022821"/>
    </source>
</evidence>
<dbReference type="PANTHER" id="PTHR36766">
    <property type="entry name" value="PLANT BROAD-SPECTRUM MILDEW RESISTANCE PROTEIN RPW8"/>
    <property type="match status" value="1"/>
</dbReference>